<protein>
    <submittedName>
        <fullName evidence="2">Uncharacterized protein</fullName>
    </submittedName>
</protein>
<organism evidence="2 3">
    <name type="scientific">Streptomyces griseomycini</name>
    <dbReference type="NCBI Taxonomy" id="66895"/>
    <lineage>
        <taxon>Bacteria</taxon>
        <taxon>Bacillati</taxon>
        <taxon>Actinomycetota</taxon>
        <taxon>Actinomycetes</taxon>
        <taxon>Kitasatosporales</taxon>
        <taxon>Streptomycetaceae</taxon>
        <taxon>Streptomyces</taxon>
    </lineage>
</organism>
<feature type="region of interest" description="Disordered" evidence="1">
    <location>
        <begin position="244"/>
        <end position="278"/>
    </location>
</feature>
<evidence type="ECO:0000256" key="1">
    <source>
        <dbReference type="SAM" id="MobiDB-lite"/>
    </source>
</evidence>
<evidence type="ECO:0000313" key="3">
    <source>
        <dbReference type="Proteomes" id="UP000579523"/>
    </source>
</evidence>
<gene>
    <name evidence="2" type="ORF">FHS37_003003</name>
</gene>
<dbReference type="AlphaFoldDB" id="A0A7W7LYP5"/>
<feature type="region of interest" description="Disordered" evidence="1">
    <location>
        <begin position="163"/>
        <end position="183"/>
    </location>
</feature>
<proteinExistence type="predicted"/>
<accession>A0A7W7LYP5</accession>
<dbReference type="EMBL" id="JACHJI010000005">
    <property type="protein sequence ID" value="MBB4898943.1"/>
    <property type="molecule type" value="Genomic_DNA"/>
</dbReference>
<comment type="caution">
    <text evidence="2">The sequence shown here is derived from an EMBL/GenBank/DDBJ whole genome shotgun (WGS) entry which is preliminary data.</text>
</comment>
<evidence type="ECO:0000313" key="2">
    <source>
        <dbReference type="EMBL" id="MBB4898943.1"/>
    </source>
</evidence>
<feature type="compositionally biased region" description="Low complexity" evidence="1">
    <location>
        <begin position="163"/>
        <end position="176"/>
    </location>
</feature>
<name>A0A7W7LYP5_9ACTN</name>
<sequence length="278" mass="28783">MSPSQPAPGAEMVAVPGRGLAVRTADGGFLTVRTGDADEDALLGRLAGTVTGPEVGRPVRAFDSAGCLTADQGTSAWLCGPLTAHLRAAGAEPRPGNPEDPAAGPPAVVWCLNGPVPEGLRDAADRLPARAGWWAAHGDRRDSDGAALDKARALDPGLLTHLPLTGPPRRLGRALPSWPGTRQHRERGRLIARAAGARVPLLAVGGRHDRFTEDTAAPWRHGNGPSARLLLGPWGHGLVTALARARSAEEPGPDTPAGPGPRRPRPGPGTTTDEERTS</sequence>
<reference evidence="2 3" key="1">
    <citation type="submission" date="2020-08" db="EMBL/GenBank/DDBJ databases">
        <title>Genomic Encyclopedia of Type Strains, Phase III (KMG-III): the genomes of soil and plant-associated and newly described type strains.</title>
        <authorList>
            <person name="Whitman W."/>
        </authorList>
    </citation>
    <scope>NUCLEOTIDE SEQUENCE [LARGE SCALE GENOMIC DNA]</scope>
    <source>
        <strain evidence="2 3">CECT 3273</strain>
    </source>
</reference>
<dbReference type="Proteomes" id="UP000579523">
    <property type="component" value="Unassembled WGS sequence"/>
</dbReference>
<keyword evidence="3" id="KW-1185">Reference proteome</keyword>
<dbReference type="RefSeq" id="WP_373304251.1">
    <property type="nucleotide sequence ID" value="NZ_BMTI01000006.1"/>
</dbReference>